<dbReference type="EMBL" id="CP002305">
    <property type="protein sequence ID" value="ADQ17982.1"/>
    <property type="molecule type" value="Genomic_DNA"/>
</dbReference>
<protein>
    <submittedName>
        <fullName evidence="1">Esterase</fullName>
    </submittedName>
</protein>
<sequence length="355" mass="41288">MYLEVETKIKDDRPVYLTGEFCNWNPADPDLRMDRVQDGLFRIDLEKIPEWAPEATYKYTKGGWDHAELDVLGNNPENRRFRLYNTRDFVPLWRNQGFTPYYEDTFPIIEVFSEAFEIPQLKRQRKITVLLPYDYYQNPEKRFPVLYMNDAQNLFGAGSAYGNWEIDKRLSLLAKQGHRGLIIVAIDHGDDNRNVEYSPYHAPKTNQKGEGMRYATFIVRTLKPLIDRTYRTLSERQFTGIGGSSMGGLISIYTGMMYPEVMGRLMVFSPALWTSPKIYFDAVEFFHPLDTRIYLYGGGQESASMVSNLDKLMQTIEGQGFSADKIQIKAELDPDGKHNEKRWGQEFPKALQWLF</sequence>
<dbReference type="InterPro" id="IPR050583">
    <property type="entry name" value="Mycobacterial_A85_antigen"/>
</dbReference>
<organism evidence="1 2">
    <name type="scientific">Leadbetterella byssophila (strain DSM 17132 / JCM 16389 / KACC 11308 / NBRC 106382 / 4M15)</name>
    <dbReference type="NCBI Taxonomy" id="649349"/>
    <lineage>
        <taxon>Bacteria</taxon>
        <taxon>Pseudomonadati</taxon>
        <taxon>Bacteroidota</taxon>
        <taxon>Cytophagia</taxon>
        <taxon>Cytophagales</taxon>
        <taxon>Leadbetterellaceae</taxon>
        <taxon>Leadbetterella</taxon>
    </lineage>
</organism>
<dbReference type="KEGG" id="lby:Lbys_2306"/>
<evidence type="ECO:0000313" key="2">
    <source>
        <dbReference type="Proteomes" id="UP000007435"/>
    </source>
</evidence>
<dbReference type="PANTHER" id="PTHR48098:SF6">
    <property type="entry name" value="FERRI-BACILLIBACTIN ESTERASE BESA"/>
    <property type="match status" value="1"/>
</dbReference>
<reference key="1">
    <citation type="submission" date="2010-11" db="EMBL/GenBank/DDBJ databases">
        <title>The complete genome of Leadbetterella byssophila DSM 17132.</title>
        <authorList>
            <consortium name="US DOE Joint Genome Institute (JGI-PGF)"/>
            <person name="Lucas S."/>
            <person name="Copeland A."/>
            <person name="Lapidus A."/>
            <person name="Glavina del Rio T."/>
            <person name="Dalin E."/>
            <person name="Tice H."/>
            <person name="Bruce D."/>
            <person name="Goodwin L."/>
            <person name="Pitluck S."/>
            <person name="Kyrpides N."/>
            <person name="Mavromatis K."/>
            <person name="Ivanova N."/>
            <person name="Teshima H."/>
            <person name="Brettin T."/>
            <person name="Detter J.C."/>
            <person name="Han C."/>
            <person name="Tapia R."/>
            <person name="Land M."/>
            <person name="Hauser L."/>
            <person name="Markowitz V."/>
            <person name="Cheng J.-F."/>
            <person name="Hugenholtz P."/>
            <person name="Woyke T."/>
            <person name="Wu D."/>
            <person name="Tindall B."/>
            <person name="Pomrenke H.G."/>
            <person name="Brambilla E."/>
            <person name="Klenk H.-P."/>
            <person name="Eisen J.A."/>
        </authorList>
    </citation>
    <scope>NUCLEOTIDE SEQUENCE [LARGE SCALE GENOMIC DNA]</scope>
    <source>
        <strain>DSM 17132</strain>
    </source>
</reference>
<dbReference type="OrthoDB" id="9784036at2"/>
<evidence type="ECO:0000313" key="1">
    <source>
        <dbReference type="EMBL" id="ADQ17982.1"/>
    </source>
</evidence>
<proteinExistence type="predicted"/>
<gene>
    <name evidence="1" type="ordered locus">Lbys_2306</name>
</gene>
<dbReference type="Proteomes" id="UP000007435">
    <property type="component" value="Chromosome"/>
</dbReference>
<name>E4RVT4_LEAB4</name>
<dbReference type="Gene3D" id="3.40.50.1820">
    <property type="entry name" value="alpha/beta hydrolase"/>
    <property type="match status" value="1"/>
</dbReference>
<accession>E4RVT4</accession>
<dbReference type="PANTHER" id="PTHR48098">
    <property type="entry name" value="ENTEROCHELIN ESTERASE-RELATED"/>
    <property type="match status" value="1"/>
</dbReference>
<dbReference type="AlphaFoldDB" id="E4RVT4"/>
<dbReference type="SUPFAM" id="SSF53474">
    <property type="entry name" value="alpha/beta-Hydrolases"/>
    <property type="match status" value="1"/>
</dbReference>
<reference evidence="1 2" key="2">
    <citation type="journal article" date="2011" name="Stand. Genomic Sci.">
        <title>Complete genome sequence of Leadbetterella byssophila type strain (4M15).</title>
        <authorList>
            <person name="Abt B."/>
            <person name="Teshima H."/>
            <person name="Lucas S."/>
            <person name="Lapidus A."/>
            <person name="Del Rio T.G."/>
            <person name="Nolan M."/>
            <person name="Tice H."/>
            <person name="Cheng J.F."/>
            <person name="Pitluck S."/>
            <person name="Liolios K."/>
            <person name="Pagani I."/>
            <person name="Ivanova N."/>
            <person name="Mavromatis K."/>
            <person name="Pati A."/>
            <person name="Tapia R."/>
            <person name="Han C."/>
            <person name="Goodwin L."/>
            <person name="Chen A."/>
            <person name="Palaniappan K."/>
            <person name="Land M."/>
            <person name="Hauser L."/>
            <person name="Chang Y.J."/>
            <person name="Jeffries C.D."/>
            <person name="Rohde M."/>
            <person name="Goker M."/>
            <person name="Tindall B.J."/>
            <person name="Detter J.C."/>
            <person name="Woyke T."/>
            <person name="Bristow J."/>
            <person name="Eisen J.A."/>
            <person name="Markowitz V."/>
            <person name="Hugenholtz P."/>
            <person name="Klenk H.P."/>
            <person name="Kyrpides N.C."/>
        </authorList>
    </citation>
    <scope>NUCLEOTIDE SEQUENCE [LARGE SCALE GENOMIC DNA]</scope>
    <source>
        <strain evidence="2">DSM 17132 / JCM 16389 / KACC 11308 / NBRC 106382 / 4M15</strain>
    </source>
</reference>
<keyword evidence="2" id="KW-1185">Reference proteome</keyword>
<dbReference type="InterPro" id="IPR000801">
    <property type="entry name" value="Esterase-like"/>
</dbReference>
<dbReference type="HOGENOM" id="CLU_039834_1_0_10"/>
<dbReference type="InterPro" id="IPR029058">
    <property type="entry name" value="AB_hydrolase_fold"/>
</dbReference>
<dbReference type="RefSeq" id="WP_013409023.1">
    <property type="nucleotide sequence ID" value="NC_014655.1"/>
</dbReference>
<dbReference type="eggNOG" id="COG2819">
    <property type="taxonomic scope" value="Bacteria"/>
</dbReference>
<dbReference type="Pfam" id="PF00756">
    <property type="entry name" value="Esterase"/>
    <property type="match status" value="1"/>
</dbReference>
<dbReference type="STRING" id="649349.Lbys_2306"/>